<name>A0A1I3PBA4_9PLAN</name>
<keyword evidence="2 5" id="KW-0812">Transmembrane</keyword>
<dbReference type="PANTHER" id="PTHR43471">
    <property type="entry name" value="ABC TRANSPORTER PERMEASE"/>
    <property type="match status" value="1"/>
</dbReference>
<feature type="transmembrane region" description="Helical" evidence="5">
    <location>
        <begin position="238"/>
        <end position="258"/>
    </location>
</feature>
<comment type="subcellular location">
    <subcellularLocation>
        <location evidence="1">Membrane</location>
        <topology evidence="1">Multi-pass membrane protein</topology>
    </subcellularLocation>
</comment>
<feature type="transmembrane region" description="Helical" evidence="5">
    <location>
        <begin position="496"/>
        <end position="515"/>
    </location>
</feature>
<dbReference type="AlphaFoldDB" id="A0A1I3PBA4"/>
<organism evidence="7 8">
    <name type="scientific">Planctomicrobium piriforme</name>
    <dbReference type="NCBI Taxonomy" id="1576369"/>
    <lineage>
        <taxon>Bacteria</taxon>
        <taxon>Pseudomonadati</taxon>
        <taxon>Planctomycetota</taxon>
        <taxon>Planctomycetia</taxon>
        <taxon>Planctomycetales</taxon>
        <taxon>Planctomycetaceae</taxon>
        <taxon>Planctomicrobium</taxon>
    </lineage>
</organism>
<dbReference type="RefSeq" id="WP_092054014.1">
    <property type="nucleotide sequence ID" value="NZ_FOQD01000016.1"/>
</dbReference>
<evidence type="ECO:0000313" key="7">
    <source>
        <dbReference type="EMBL" id="SFJ18701.1"/>
    </source>
</evidence>
<feature type="transmembrane region" description="Helical" evidence="5">
    <location>
        <begin position="341"/>
        <end position="364"/>
    </location>
</feature>
<feature type="transmembrane region" description="Helical" evidence="5">
    <location>
        <begin position="462"/>
        <end position="484"/>
    </location>
</feature>
<feature type="transmembrane region" description="Helical" evidence="5">
    <location>
        <begin position="20"/>
        <end position="38"/>
    </location>
</feature>
<proteinExistence type="predicted"/>
<feature type="transmembrane region" description="Helical" evidence="5">
    <location>
        <begin position="138"/>
        <end position="162"/>
    </location>
</feature>
<keyword evidence="3 5" id="KW-1133">Transmembrane helix</keyword>
<dbReference type="PANTHER" id="PTHR43471:SF1">
    <property type="entry name" value="ABC TRANSPORTER PERMEASE PROTEIN NOSY-RELATED"/>
    <property type="match status" value="1"/>
</dbReference>
<feature type="transmembrane region" description="Helical" evidence="5">
    <location>
        <begin position="303"/>
        <end position="329"/>
    </location>
</feature>
<protein>
    <submittedName>
        <fullName evidence="7">ABC-type transport system involved in multi-copper enzyme maturation, permease component</fullName>
    </submittedName>
</protein>
<feature type="transmembrane region" description="Helical" evidence="5">
    <location>
        <begin position="58"/>
        <end position="79"/>
    </location>
</feature>
<evidence type="ECO:0000256" key="4">
    <source>
        <dbReference type="ARBA" id="ARBA00023136"/>
    </source>
</evidence>
<dbReference type="OrthoDB" id="240327at2"/>
<feature type="domain" description="ABC-2 type transporter transmembrane" evidence="6">
    <location>
        <begin position="67"/>
        <end position="183"/>
    </location>
</feature>
<accession>A0A1I3PBA4</accession>
<evidence type="ECO:0000256" key="3">
    <source>
        <dbReference type="ARBA" id="ARBA00022989"/>
    </source>
</evidence>
<gene>
    <name evidence="7" type="ORF">SAMN05421753_11694</name>
</gene>
<keyword evidence="4 5" id="KW-0472">Membrane</keyword>
<sequence length="525" mass="57097">MLRGSLTLLMRSIRADALTRQAHVGRIGAVALILFLLVSAQFESDNVGAPGLRFFERLSYLGVGLIALAAIGHFSTAITEEKEEGTLGLLLLADLSPISVLLGKSTNRILSSWLLFVGQFPFALLALTLGGITTLQIAAVYVSLAAYLFLLANLALLVSVCVKKSTEAMAVTALLLICLHFLPSALQSAVVSLIDSGQLNSHGLAENLSSTLAGISEQASVISELQRIFDFENEVHLLNVQVVGSLLGGLVCFGLAWWRFSYVVWAPDVAEPAQARTINQANRWVNLVARPWKYALAWKDFHFIAGGPTLLAAKLLGFPALVFAVLYFHEWVRTTTQLSPWQFLQGSFAIIFMAELLVYSSLLFQTEKRNGTLSTVMLLPTSAFRISSAKFLGCLIGSIPTIIACLILFQIDLDGRWTPVRLQGLFHNPATTSVIVLTCVIVITCQLTMLCSLIANWAALPMAMAIMLVLATVLFPILSGLMYLLEEQRQPEYAKLGPVIYVTAVLSLGLQFEIGRRLNALAGRS</sequence>
<dbReference type="Proteomes" id="UP000199518">
    <property type="component" value="Unassembled WGS sequence"/>
</dbReference>
<dbReference type="GO" id="GO:0140359">
    <property type="term" value="F:ABC-type transporter activity"/>
    <property type="evidence" value="ECO:0007669"/>
    <property type="project" value="InterPro"/>
</dbReference>
<dbReference type="InterPro" id="IPR013525">
    <property type="entry name" value="ABC2_TM"/>
</dbReference>
<evidence type="ECO:0000313" key="8">
    <source>
        <dbReference type="Proteomes" id="UP000199518"/>
    </source>
</evidence>
<feature type="transmembrane region" description="Helical" evidence="5">
    <location>
        <begin position="431"/>
        <end position="455"/>
    </location>
</feature>
<dbReference type="STRING" id="1576369.SAMN05421753_11694"/>
<evidence type="ECO:0000259" key="6">
    <source>
        <dbReference type="Pfam" id="PF12698"/>
    </source>
</evidence>
<evidence type="ECO:0000256" key="5">
    <source>
        <dbReference type="SAM" id="Phobius"/>
    </source>
</evidence>
<dbReference type="EMBL" id="FOQD01000016">
    <property type="protein sequence ID" value="SFJ18701.1"/>
    <property type="molecule type" value="Genomic_DNA"/>
</dbReference>
<reference evidence="8" key="1">
    <citation type="submission" date="2016-10" db="EMBL/GenBank/DDBJ databases">
        <authorList>
            <person name="Varghese N."/>
            <person name="Submissions S."/>
        </authorList>
    </citation>
    <scope>NUCLEOTIDE SEQUENCE [LARGE SCALE GENOMIC DNA]</scope>
    <source>
        <strain evidence="8">DSM 26348</strain>
    </source>
</reference>
<evidence type="ECO:0000256" key="1">
    <source>
        <dbReference type="ARBA" id="ARBA00004141"/>
    </source>
</evidence>
<feature type="transmembrane region" description="Helical" evidence="5">
    <location>
        <begin position="174"/>
        <end position="194"/>
    </location>
</feature>
<feature type="transmembrane region" description="Helical" evidence="5">
    <location>
        <begin position="391"/>
        <end position="411"/>
    </location>
</feature>
<dbReference type="Pfam" id="PF12698">
    <property type="entry name" value="ABC2_membrane_3"/>
    <property type="match status" value="1"/>
</dbReference>
<feature type="transmembrane region" description="Helical" evidence="5">
    <location>
        <begin position="110"/>
        <end position="132"/>
    </location>
</feature>
<keyword evidence="8" id="KW-1185">Reference proteome</keyword>
<evidence type="ECO:0000256" key="2">
    <source>
        <dbReference type="ARBA" id="ARBA00022692"/>
    </source>
</evidence>
<dbReference type="GO" id="GO:0016020">
    <property type="term" value="C:membrane"/>
    <property type="evidence" value="ECO:0007669"/>
    <property type="project" value="UniProtKB-SubCell"/>
</dbReference>